<keyword evidence="1" id="KW-0815">Transposition</keyword>
<keyword evidence="5" id="KW-0694">RNA-binding</keyword>
<evidence type="ECO:0000256" key="2">
    <source>
        <dbReference type="ARBA" id="ARBA00022670"/>
    </source>
</evidence>
<gene>
    <name evidence="10" type="ORF">ARMOST_06040</name>
</gene>
<dbReference type="OrthoDB" id="7691805at2759"/>
<dbReference type="GO" id="GO:0046872">
    <property type="term" value="F:metal ion binding"/>
    <property type="evidence" value="ECO:0007669"/>
    <property type="project" value="UniProtKB-KW"/>
</dbReference>
<feature type="region of interest" description="Disordered" evidence="8">
    <location>
        <begin position="556"/>
        <end position="576"/>
    </location>
</feature>
<organism evidence="10 11">
    <name type="scientific">Armillaria ostoyae</name>
    <name type="common">Armillaria root rot fungus</name>
    <dbReference type="NCBI Taxonomy" id="47428"/>
    <lineage>
        <taxon>Eukaryota</taxon>
        <taxon>Fungi</taxon>
        <taxon>Dikarya</taxon>
        <taxon>Basidiomycota</taxon>
        <taxon>Agaricomycotina</taxon>
        <taxon>Agaricomycetes</taxon>
        <taxon>Agaricomycetidae</taxon>
        <taxon>Agaricales</taxon>
        <taxon>Marasmiineae</taxon>
        <taxon>Physalacriaceae</taxon>
        <taxon>Armillaria</taxon>
    </lineage>
</organism>
<dbReference type="SUPFAM" id="SSF53098">
    <property type="entry name" value="Ribonuclease H-like"/>
    <property type="match status" value="1"/>
</dbReference>
<dbReference type="InterPro" id="IPR001584">
    <property type="entry name" value="Integrase_cat-core"/>
</dbReference>
<keyword evidence="4" id="KW-0378">Hydrolase</keyword>
<proteinExistence type="predicted"/>
<reference evidence="11" key="1">
    <citation type="journal article" date="2017" name="Nat. Ecol. Evol.">
        <title>Genome expansion and lineage-specific genetic innovations in the forest pathogenic fungi Armillaria.</title>
        <authorList>
            <person name="Sipos G."/>
            <person name="Prasanna A.N."/>
            <person name="Walter M.C."/>
            <person name="O'Connor E."/>
            <person name="Balint B."/>
            <person name="Krizsan K."/>
            <person name="Kiss B."/>
            <person name="Hess J."/>
            <person name="Varga T."/>
            <person name="Slot J."/>
            <person name="Riley R."/>
            <person name="Boka B."/>
            <person name="Rigling D."/>
            <person name="Barry K."/>
            <person name="Lee J."/>
            <person name="Mihaltcheva S."/>
            <person name="LaButti K."/>
            <person name="Lipzen A."/>
            <person name="Waldron R."/>
            <person name="Moloney N.M."/>
            <person name="Sperisen C."/>
            <person name="Kredics L."/>
            <person name="Vagvoelgyi C."/>
            <person name="Patrignani A."/>
            <person name="Fitzpatrick D."/>
            <person name="Nagy I."/>
            <person name="Doyle S."/>
            <person name="Anderson J.B."/>
            <person name="Grigoriev I.V."/>
            <person name="Gueldener U."/>
            <person name="Muensterkoetter M."/>
            <person name="Nagy L.G."/>
        </authorList>
    </citation>
    <scope>NUCLEOTIDE SEQUENCE [LARGE SCALE GENOMIC DNA]</scope>
    <source>
        <strain evidence="11">C18/9</strain>
    </source>
</reference>
<evidence type="ECO:0000256" key="7">
    <source>
        <dbReference type="ARBA" id="ARBA00049244"/>
    </source>
</evidence>
<dbReference type="InterPro" id="IPR057670">
    <property type="entry name" value="SH3_retrovirus"/>
</dbReference>
<dbReference type="InterPro" id="IPR013103">
    <property type="entry name" value="RVT_2"/>
</dbReference>
<keyword evidence="3" id="KW-0479">Metal-binding</keyword>
<evidence type="ECO:0000256" key="6">
    <source>
        <dbReference type="ARBA" id="ARBA00048173"/>
    </source>
</evidence>
<evidence type="ECO:0000256" key="5">
    <source>
        <dbReference type="ARBA" id="ARBA00022884"/>
    </source>
</evidence>
<dbReference type="PANTHER" id="PTHR42648">
    <property type="entry name" value="TRANSPOSASE, PUTATIVE-RELATED"/>
    <property type="match status" value="1"/>
</dbReference>
<name>A0A284R1X9_ARMOS</name>
<evidence type="ECO:0000256" key="4">
    <source>
        <dbReference type="ARBA" id="ARBA00022801"/>
    </source>
</evidence>
<protein>
    <recommendedName>
        <fullName evidence="9">Integrase catalytic domain-containing protein</fullName>
    </recommendedName>
</protein>
<dbReference type="InterPro" id="IPR025724">
    <property type="entry name" value="GAG-pre-integrase_dom"/>
</dbReference>
<dbReference type="PROSITE" id="PS50994">
    <property type="entry name" value="INTEGRASE"/>
    <property type="match status" value="1"/>
</dbReference>
<comment type="catalytic activity">
    <reaction evidence="6">
        <text>DNA(n) + a 2'-deoxyribonucleoside 5'-triphosphate = DNA(n+1) + diphosphate</text>
        <dbReference type="Rhea" id="RHEA:22508"/>
        <dbReference type="Rhea" id="RHEA-COMP:17339"/>
        <dbReference type="Rhea" id="RHEA-COMP:17340"/>
        <dbReference type="ChEBI" id="CHEBI:33019"/>
        <dbReference type="ChEBI" id="CHEBI:61560"/>
        <dbReference type="ChEBI" id="CHEBI:173112"/>
        <dbReference type="EC" id="2.7.7.49"/>
    </reaction>
</comment>
<dbReference type="InterPro" id="IPR039537">
    <property type="entry name" value="Retrotran_Ty1/copia-like"/>
</dbReference>
<comment type="catalytic activity">
    <reaction evidence="7">
        <text>DNA(n) + a 2'-deoxyribonucleoside 5'-triphosphate = DNA(n+1) + diphosphate</text>
        <dbReference type="Rhea" id="RHEA:22508"/>
        <dbReference type="Rhea" id="RHEA-COMP:17339"/>
        <dbReference type="Rhea" id="RHEA-COMP:17340"/>
        <dbReference type="ChEBI" id="CHEBI:33019"/>
        <dbReference type="ChEBI" id="CHEBI:61560"/>
        <dbReference type="ChEBI" id="CHEBI:173112"/>
        <dbReference type="EC" id="2.7.7.7"/>
    </reaction>
</comment>
<sequence length="1338" mass="148820">MSPGLPDAANPAKRAKNHSDEESLHAFQRLLDFSDLLDPTSIRQRFDDIGSALLRDFLIVVQTRLGSDKLPDLVETKLQIMEMEFYFWNSTYHRDPFTHGSQEQRTAGQWYFHRTPRRSDDSTQTLIGTSGYRGGTRKGLDLTISGTTPTKSPYFPSSSRPDDKEAYGGVLLRTLRDLNSGKIISGPSLLVDHILLLSGADRISDLVQDHWGNDINAFKSPCVGERKTRMFLCPAPIADPRPHIYKSPRIGLDLSHPGTTASPTHPRVEFISQPYRYFVNPEKLTANGRAQTLLGVLPHRQLSGLKDKTLNAYMAEYQTGLDGNAKLEEFVGARGKGISSSPTKYMKLMGCIKALKAVKCDDDGRANRVSETTGLSSLTPNEYEYAQRESCALSSIIRNVTDVFGFGLDTRGTSHAAWTRLKTQYGAHSDLVRNRREKILRANTYEEGDKVSGDGGHIEKMRRLLKEANDAGAAIKEETFITILLDSFPESWDPVVSILHGEKDLMVVVARLSAHGERLAGRGKISSGPTSSTTMTSNQALQASIDALALQVQSLSSRKDNARPSNGKSHPANEHCKGIGHTIDECWKIGRGKQGQYPPWWKGKRDAQIPTANLAQIPNPNTGVTTNVFALNGSLGEDTKRMIEEQIQEKAWVAKGTEMLDSSRLYSDSGASTHFVKQRLAFSAYIPLTNIAGGSSKDGVTFKVEGTGTVAIKTSMNGMDSVVKLERALHCPDISANLISVSRLDKDGWKVVYGGRKVTFIDPNGTPQFDGELVGDLYAINGTLIHHSSHSALTARSLDIATPLEVWHMRFVHHGVDRIEEMVRKDLVDGLNIKSGPKLPGKCEPCILGNQKRRPFDAIVIPASQVLELVAIDIWGPARVQSIGGARYAMGFTDDASSRCGVFFLQNRRAEMTLSALDSYTTVAERQTGQKLKRIRCDNEFDCQLWRDWAAARGVLIEPTAPYSSAANGVAERTFGIVFGSVRNMLLEAGLSMGWWAEACDFAIRVGNLLPTSRHPGKIPEEVWLKKRQSIGYLRVWGSPCYAKIPEAKGESKLAPRGQKGRLIGLAGHGTYRILLDGLGNCVITSWDVVFEELVPTWTVPQGEIVKDLLDPEAPVQMGNPPPFLGRQSCIPVSQKSSNDPVESNEYLRREEATKNQGKDWANDNVIPLLMDFDDEDPEDIIALKASELADIPDRHDQWVPNNYYEAITRPKLWGPPMDEEIRRMEERDVWEVIPREPWMKTIDTRWVYDKKIDGFTTELLRRRAQLVVKGFTQIKGLHYFESFAVVVRYESLRMFFAIVAAKDLDFWLIDFVGAYLNAEPQGDNYVELPQGYEGIVI</sequence>
<dbReference type="STRING" id="47428.A0A284R1X9"/>
<feature type="region of interest" description="Disordered" evidence="8">
    <location>
        <begin position="1"/>
        <end position="20"/>
    </location>
</feature>
<dbReference type="Proteomes" id="UP000219338">
    <property type="component" value="Unassembled WGS sequence"/>
</dbReference>
<evidence type="ECO:0000256" key="3">
    <source>
        <dbReference type="ARBA" id="ARBA00022723"/>
    </source>
</evidence>
<dbReference type="GO" id="GO:0003723">
    <property type="term" value="F:RNA binding"/>
    <property type="evidence" value="ECO:0007669"/>
    <property type="project" value="UniProtKB-KW"/>
</dbReference>
<dbReference type="Pfam" id="PF14223">
    <property type="entry name" value="Retrotran_gag_2"/>
    <property type="match status" value="1"/>
</dbReference>
<dbReference type="GO" id="GO:0032196">
    <property type="term" value="P:transposition"/>
    <property type="evidence" value="ECO:0007669"/>
    <property type="project" value="UniProtKB-KW"/>
</dbReference>
<dbReference type="Gene3D" id="3.30.420.10">
    <property type="entry name" value="Ribonuclease H-like superfamily/Ribonuclease H"/>
    <property type="match status" value="1"/>
</dbReference>
<dbReference type="GO" id="GO:0003964">
    <property type="term" value="F:RNA-directed DNA polymerase activity"/>
    <property type="evidence" value="ECO:0007669"/>
    <property type="project" value="UniProtKB-EC"/>
</dbReference>
<dbReference type="GO" id="GO:0006508">
    <property type="term" value="P:proteolysis"/>
    <property type="evidence" value="ECO:0007669"/>
    <property type="project" value="UniProtKB-KW"/>
</dbReference>
<evidence type="ECO:0000259" key="9">
    <source>
        <dbReference type="PROSITE" id="PS50994"/>
    </source>
</evidence>
<keyword evidence="2" id="KW-0645">Protease</keyword>
<dbReference type="GO" id="GO:0008233">
    <property type="term" value="F:peptidase activity"/>
    <property type="evidence" value="ECO:0007669"/>
    <property type="project" value="UniProtKB-KW"/>
</dbReference>
<dbReference type="InterPro" id="IPR012337">
    <property type="entry name" value="RNaseH-like_sf"/>
</dbReference>
<dbReference type="Pfam" id="PF22936">
    <property type="entry name" value="Pol_BBD"/>
    <property type="match status" value="1"/>
</dbReference>
<dbReference type="PANTHER" id="PTHR42648:SF18">
    <property type="entry name" value="RETROTRANSPOSON, UNCLASSIFIED-LIKE PROTEIN"/>
    <property type="match status" value="1"/>
</dbReference>
<dbReference type="GO" id="GO:0015074">
    <property type="term" value="P:DNA integration"/>
    <property type="evidence" value="ECO:0007669"/>
    <property type="project" value="InterPro"/>
</dbReference>
<dbReference type="Pfam" id="PF25597">
    <property type="entry name" value="SH3_retrovirus"/>
    <property type="match status" value="1"/>
</dbReference>
<dbReference type="Pfam" id="PF13976">
    <property type="entry name" value="gag_pre-integrs"/>
    <property type="match status" value="1"/>
</dbReference>
<feature type="domain" description="Integrase catalytic" evidence="9">
    <location>
        <begin position="851"/>
        <end position="1028"/>
    </location>
</feature>
<dbReference type="EMBL" id="FUEG01000003">
    <property type="protein sequence ID" value="SJL02705.1"/>
    <property type="molecule type" value="Genomic_DNA"/>
</dbReference>
<accession>A0A284R1X9</accession>
<dbReference type="InterPro" id="IPR054722">
    <property type="entry name" value="PolX-like_BBD"/>
</dbReference>
<evidence type="ECO:0000256" key="8">
    <source>
        <dbReference type="SAM" id="MobiDB-lite"/>
    </source>
</evidence>
<dbReference type="InterPro" id="IPR036397">
    <property type="entry name" value="RNaseH_sf"/>
</dbReference>
<evidence type="ECO:0000313" key="11">
    <source>
        <dbReference type="Proteomes" id="UP000219338"/>
    </source>
</evidence>
<keyword evidence="11" id="KW-1185">Reference proteome</keyword>
<dbReference type="GO" id="GO:0005634">
    <property type="term" value="C:nucleus"/>
    <property type="evidence" value="ECO:0007669"/>
    <property type="project" value="UniProtKB-ARBA"/>
</dbReference>
<dbReference type="GO" id="GO:0003887">
    <property type="term" value="F:DNA-directed DNA polymerase activity"/>
    <property type="evidence" value="ECO:0007669"/>
    <property type="project" value="UniProtKB-EC"/>
</dbReference>
<dbReference type="Pfam" id="PF07727">
    <property type="entry name" value="RVT_2"/>
    <property type="match status" value="1"/>
</dbReference>
<evidence type="ECO:0000313" key="10">
    <source>
        <dbReference type="EMBL" id="SJL02705.1"/>
    </source>
</evidence>
<evidence type="ECO:0000256" key="1">
    <source>
        <dbReference type="ARBA" id="ARBA00022578"/>
    </source>
</evidence>